<sequence>MIFWAVVSALVMGAFAYLGDPSSILVSVAEIGGVIAMFMLICAAEAFSVPKGPNFDKGQAQPES</sequence>
<evidence type="ECO:0000313" key="2">
    <source>
        <dbReference type="EMBL" id="MBA1158070.1"/>
    </source>
</evidence>
<name>A0A838BRW3_9HYPH</name>
<dbReference type="Proteomes" id="UP000572984">
    <property type="component" value="Unassembled WGS sequence"/>
</dbReference>
<reference evidence="2 3" key="1">
    <citation type="submission" date="2020-07" db="EMBL/GenBank/DDBJ databases">
        <title>Draft genome and description of Microvirga mediterraneensis Marseille-Q2068 sp. nov.</title>
        <authorList>
            <person name="Boxberger M."/>
        </authorList>
    </citation>
    <scope>NUCLEOTIDE SEQUENCE [LARGE SCALE GENOMIC DNA]</scope>
    <source>
        <strain evidence="2 3">Marseille-Q2068</strain>
    </source>
</reference>
<keyword evidence="3" id="KW-1185">Reference proteome</keyword>
<keyword evidence="1" id="KW-1133">Transmembrane helix</keyword>
<proteinExistence type="predicted"/>
<accession>A0A838BRW3</accession>
<dbReference type="AlphaFoldDB" id="A0A838BRW3"/>
<evidence type="ECO:0000313" key="3">
    <source>
        <dbReference type="Proteomes" id="UP000572984"/>
    </source>
</evidence>
<dbReference type="EMBL" id="JACDXJ010000001">
    <property type="protein sequence ID" value="MBA1158070.1"/>
    <property type="molecule type" value="Genomic_DNA"/>
</dbReference>
<gene>
    <name evidence="2" type="ORF">H0S73_18335</name>
</gene>
<keyword evidence="1" id="KW-0472">Membrane</keyword>
<comment type="caution">
    <text evidence="2">The sequence shown here is derived from an EMBL/GenBank/DDBJ whole genome shotgun (WGS) entry which is preliminary data.</text>
</comment>
<dbReference type="RefSeq" id="WP_181053496.1">
    <property type="nucleotide sequence ID" value="NZ_JACDXJ010000001.1"/>
</dbReference>
<feature type="transmembrane region" description="Helical" evidence="1">
    <location>
        <begin position="26"/>
        <end position="47"/>
    </location>
</feature>
<keyword evidence="1" id="KW-0812">Transmembrane</keyword>
<organism evidence="2 3">
    <name type="scientific">Microvirga mediterraneensis</name>
    <dbReference type="NCBI Taxonomy" id="2754695"/>
    <lineage>
        <taxon>Bacteria</taxon>
        <taxon>Pseudomonadati</taxon>
        <taxon>Pseudomonadota</taxon>
        <taxon>Alphaproteobacteria</taxon>
        <taxon>Hyphomicrobiales</taxon>
        <taxon>Methylobacteriaceae</taxon>
        <taxon>Microvirga</taxon>
    </lineage>
</organism>
<evidence type="ECO:0000256" key="1">
    <source>
        <dbReference type="SAM" id="Phobius"/>
    </source>
</evidence>
<protein>
    <submittedName>
        <fullName evidence="2">Uncharacterized protein</fullName>
    </submittedName>
</protein>